<dbReference type="Proteomes" id="UP000887577">
    <property type="component" value="Unplaced"/>
</dbReference>
<dbReference type="SUPFAM" id="SSF53335">
    <property type="entry name" value="S-adenosyl-L-methionine-dependent methyltransferases"/>
    <property type="match status" value="1"/>
</dbReference>
<dbReference type="InterPro" id="IPR029063">
    <property type="entry name" value="SAM-dependent_MTases_sf"/>
</dbReference>
<evidence type="ECO:0000256" key="1">
    <source>
        <dbReference type="SAM" id="Phobius"/>
    </source>
</evidence>
<keyword evidence="1" id="KW-0472">Membrane</keyword>
<feature type="domain" description="Methyltransferase FkbM" evidence="2">
    <location>
        <begin position="69"/>
        <end position="222"/>
    </location>
</feature>
<keyword evidence="3" id="KW-1185">Reference proteome</keyword>
<evidence type="ECO:0000313" key="3">
    <source>
        <dbReference type="Proteomes" id="UP000887577"/>
    </source>
</evidence>
<organism evidence="3 4">
    <name type="scientific">Panagrolaimus superbus</name>
    <dbReference type="NCBI Taxonomy" id="310955"/>
    <lineage>
        <taxon>Eukaryota</taxon>
        <taxon>Metazoa</taxon>
        <taxon>Ecdysozoa</taxon>
        <taxon>Nematoda</taxon>
        <taxon>Chromadorea</taxon>
        <taxon>Rhabditida</taxon>
        <taxon>Tylenchina</taxon>
        <taxon>Panagrolaimomorpha</taxon>
        <taxon>Panagrolaimoidea</taxon>
        <taxon>Panagrolaimidae</taxon>
        <taxon>Panagrolaimus</taxon>
    </lineage>
</organism>
<feature type="transmembrane region" description="Helical" evidence="1">
    <location>
        <begin position="6"/>
        <end position="25"/>
    </location>
</feature>
<evidence type="ECO:0000313" key="4">
    <source>
        <dbReference type="WBParaSite" id="PSU_v2.g7438.t1"/>
    </source>
</evidence>
<proteinExistence type="predicted"/>
<dbReference type="AlphaFoldDB" id="A0A914ZB09"/>
<protein>
    <submittedName>
        <fullName evidence="4">Methyltransferase FkbM domain-containing protein</fullName>
    </submittedName>
</protein>
<dbReference type="PANTHER" id="PTHR22989">
    <property type="entry name" value="UNCHARACTERIZED DUF13 C.ELEGANS"/>
    <property type="match status" value="1"/>
</dbReference>
<reference evidence="4" key="1">
    <citation type="submission" date="2022-11" db="UniProtKB">
        <authorList>
            <consortium name="WormBaseParasite"/>
        </authorList>
    </citation>
    <scope>IDENTIFICATION</scope>
</reference>
<name>A0A914ZB09_9BILA</name>
<dbReference type="Gene3D" id="3.40.50.150">
    <property type="entry name" value="Vaccinia Virus protein VP39"/>
    <property type="match status" value="1"/>
</dbReference>
<dbReference type="Pfam" id="PF05050">
    <property type="entry name" value="Methyltransf_21"/>
    <property type="match status" value="1"/>
</dbReference>
<evidence type="ECO:0000259" key="2">
    <source>
        <dbReference type="Pfam" id="PF05050"/>
    </source>
</evidence>
<dbReference type="PANTHER" id="PTHR22989:SF3">
    <property type="entry name" value="METHYLTRANSFERASE FKBM DOMAIN-CONTAINING PROTEIN"/>
    <property type="match status" value="1"/>
</dbReference>
<sequence>MNSRLLNYHLYCFASIFGILLYIIYSHLKTSNYNDILFSYRQCLQKIYDKNHEPNSYILEYRQCVVENIDTNFEKFRMGRLNEDKVFLPMKSTFIQQKCIWLTVGIGGDDKVEELFKKKYPACQIFGIEAESSQYANFDKYGTIIPYGVGVKNETTELILRTKTNYKQTKVEVLALPYLLDKFVQARQIHYMTIDIEGFEFGILEALLPQNKLYKENIVFCQVIAFV</sequence>
<dbReference type="InterPro" id="IPR006342">
    <property type="entry name" value="FkbM_mtfrase"/>
</dbReference>
<keyword evidence="1" id="KW-1133">Transmembrane helix</keyword>
<keyword evidence="1" id="KW-0812">Transmembrane</keyword>
<accession>A0A914ZB09</accession>
<dbReference type="WBParaSite" id="PSU_v2.g7438.t1">
    <property type="protein sequence ID" value="PSU_v2.g7438.t1"/>
    <property type="gene ID" value="PSU_v2.g7438"/>
</dbReference>